<protein>
    <submittedName>
        <fullName evidence="1">Uncharacterized protein</fullName>
    </submittedName>
</protein>
<organism evidence="1">
    <name type="scientific">uncultured Nitrospirae bacterium MY4-5C</name>
    <dbReference type="NCBI Taxonomy" id="798580"/>
    <lineage>
        <taxon>Bacteria</taxon>
        <taxon>Pseudomonadati</taxon>
        <taxon>Nitrospirota</taxon>
        <taxon>environmental samples</taxon>
    </lineage>
</organism>
<reference evidence="1" key="1">
    <citation type="journal article" date="2011" name="Appl. Environ. Microbiol.">
        <title>Metagenomic analysis reveals unexpected subgenomic diversity of magnetotactic bacteria within the phylum Nitrospirae.</title>
        <authorList>
            <person name="Lin W."/>
            <person name="Jogler C."/>
            <person name="Schuler D."/>
            <person name="Pan Y."/>
        </authorList>
    </citation>
    <scope>NUCLEOTIDE SEQUENCE</scope>
</reference>
<gene>
    <name evidence="1" type="ORF">LW5_0010</name>
</gene>
<accession>D9MP70</accession>
<name>D9MP70_9BACT</name>
<proteinExistence type="predicted"/>
<evidence type="ECO:0000313" key="1">
    <source>
        <dbReference type="EMBL" id="ADI87759.1"/>
    </source>
</evidence>
<dbReference type="EMBL" id="HM454283">
    <property type="protein sequence ID" value="ADI87759.1"/>
    <property type="molecule type" value="Genomic_DNA"/>
</dbReference>
<sequence length="52" mass="5911">MLTVLEEGVKGGKWFSLMDKVYSNLSAAWEKLKGMNYRLSDTTVMVRKGNAR</sequence>
<dbReference type="AlphaFoldDB" id="D9MP70"/>